<reference evidence="2" key="1">
    <citation type="submission" date="2021-02" db="EMBL/GenBank/DDBJ databases">
        <authorList>
            <person name="Nowell W R."/>
        </authorList>
    </citation>
    <scope>NUCLEOTIDE SEQUENCE</scope>
</reference>
<dbReference type="SUPFAM" id="SSF53254">
    <property type="entry name" value="Phosphoglycerate mutase-like"/>
    <property type="match status" value="1"/>
</dbReference>
<dbReference type="Gene3D" id="3.40.50.1240">
    <property type="entry name" value="Phosphoglycerate mutase-like"/>
    <property type="match status" value="1"/>
</dbReference>
<dbReference type="CDD" id="cd07067">
    <property type="entry name" value="HP_PGM_like"/>
    <property type="match status" value="1"/>
</dbReference>
<dbReference type="EMBL" id="CAJNOJ010000113">
    <property type="protein sequence ID" value="CAF1138809.1"/>
    <property type="molecule type" value="Genomic_DNA"/>
</dbReference>
<protein>
    <submittedName>
        <fullName evidence="2">Uncharacterized protein</fullName>
    </submittedName>
</protein>
<comment type="caution">
    <text evidence="2">The sequence shown here is derived from an EMBL/GenBank/DDBJ whole genome shotgun (WGS) entry which is preliminary data.</text>
</comment>
<dbReference type="OrthoDB" id="414418at2759"/>
<dbReference type="Pfam" id="PF00300">
    <property type="entry name" value="His_Phos_1"/>
    <property type="match status" value="1"/>
</dbReference>
<dbReference type="Proteomes" id="UP000663852">
    <property type="component" value="Unassembled WGS sequence"/>
</dbReference>
<evidence type="ECO:0000313" key="1">
    <source>
        <dbReference type="EMBL" id="CAF1105178.1"/>
    </source>
</evidence>
<evidence type="ECO:0000313" key="2">
    <source>
        <dbReference type="EMBL" id="CAF1138809.1"/>
    </source>
</evidence>
<dbReference type="EMBL" id="CAJNOR010001242">
    <property type="protein sequence ID" value="CAF1105178.1"/>
    <property type="molecule type" value="Genomic_DNA"/>
</dbReference>
<keyword evidence="3" id="KW-1185">Reference proteome</keyword>
<dbReference type="PANTHER" id="PTHR16469">
    <property type="entry name" value="UBIQUITIN-ASSOCIATED AND SH3 DOMAIN-CONTAINING BA-RELATED"/>
    <property type="match status" value="1"/>
</dbReference>
<evidence type="ECO:0000313" key="3">
    <source>
        <dbReference type="Proteomes" id="UP000663828"/>
    </source>
</evidence>
<dbReference type="AlphaFoldDB" id="A0A814RV78"/>
<dbReference type="Proteomes" id="UP000663828">
    <property type="component" value="Unassembled WGS sequence"/>
</dbReference>
<sequence length="280" mass="32321">MNPNHKAQVDPAYRSQYNYDLRLIILRHAERIDHVLGQDWYDQVFGGVPSAPPQAYRHPLLPQRLPPRSNTLLYVFDPPITRTGEQHATYKGQQLSRVGALADYCYSSPAARSIITANAVLKGMNRSHVPIRLEPYLFEPMNWNSALLLLEQLNPFMSSGDWRKSGYNIDQRYHRLNNYINTGENEVGYYVRTRNVFDVIERHHGDASPRVHYGQSPRRRTTILIVGHASSTEMFSTIALRQPFDAKELVDQSAKVSYLHAVVLERDAYSHTWYVRPFLL</sequence>
<dbReference type="InterPro" id="IPR051710">
    <property type="entry name" value="Phosphatase_SH3-domain"/>
</dbReference>
<name>A0A814RV78_ADIRI</name>
<dbReference type="InterPro" id="IPR029033">
    <property type="entry name" value="His_PPase_superfam"/>
</dbReference>
<dbReference type="InterPro" id="IPR013078">
    <property type="entry name" value="His_Pase_superF_clade-1"/>
</dbReference>
<proteinExistence type="predicted"/>
<dbReference type="PANTHER" id="PTHR16469:SF5">
    <property type="entry name" value="PHOSPHOGLYCERATE MUTASE FAMILY PROTEIN"/>
    <property type="match status" value="1"/>
</dbReference>
<organism evidence="2 4">
    <name type="scientific">Adineta ricciae</name>
    <name type="common">Rotifer</name>
    <dbReference type="NCBI Taxonomy" id="249248"/>
    <lineage>
        <taxon>Eukaryota</taxon>
        <taxon>Metazoa</taxon>
        <taxon>Spiralia</taxon>
        <taxon>Gnathifera</taxon>
        <taxon>Rotifera</taxon>
        <taxon>Eurotatoria</taxon>
        <taxon>Bdelloidea</taxon>
        <taxon>Adinetida</taxon>
        <taxon>Adinetidae</taxon>
        <taxon>Adineta</taxon>
    </lineage>
</organism>
<gene>
    <name evidence="2" type="ORF">EDS130_LOCUS21968</name>
    <name evidence="1" type="ORF">XAT740_LOCUS18569</name>
</gene>
<evidence type="ECO:0000313" key="4">
    <source>
        <dbReference type="Proteomes" id="UP000663852"/>
    </source>
</evidence>
<accession>A0A814RV78</accession>